<name>A0A9X8N9X5_9ACTN</name>
<accession>A0A9X8N9X5</accession>
<dbReference type="RefSeq" id="WP_350309889.1">
    <property type="nucleotide sequence ID" value="NZ_FRBK01000080.1"/>
</dbReference>
<gene>
    <name evidence="1" type="ORF">SAMN05216268_1803</name>
</gene>
<comment type="caution">
    <text evidence="1">The sequence shown here is derived from an EMBL/GenBank/DDBJ whole genome shotgun (WGS) entry which is preliminary data.</text>
</comment>
<evidence type="ECO:0000313" key="2">
    <source>
        <dbReference type="Proteomes" id="UP000184388"/>
    </source>
</evidence>
<dbReference type="AlphaFoldDB" id="A0A9X8N9X5"/>
<reference evidence="2" key="1">
    <citation type="submission" date="2016-11" db="EMBL/GenBank/DDBJ databases">
        <authorList>
            <person name="Jaros S."/>
            <person name="Januszkiewicz K."/>
            <person name="Wedrychowicz H."/>
        </authorList>
    </citation>
    <scope>NUCLEOTIDE SEQUENCE [LARGE SCALE GENOMIC DNA]</scope>
    <source>
        <strain evidence="2">CGMCC 4.3555</strain>
    </source>
</reference>
<proteinExistence type="predicted"/>
<dbReference type="EMBL" id="FRBK01000080">
    <property type="protein sequence ID" value="SHN36643.1"/>
    <property type="molecule type" value="Genomic_DNA"/>
</dbReference>
<evidence type="ECO:0000313" key="1">
    <source>
        <dbReference type="EMBL" id="SHN36643.1"/>
    </source>
</evidence>
<dbReference type="Proteomes" id="UP000184388">
    <property type="component" value="Unassembled WGS sequence"/>
</dbReference>
<protein>
    <submittedName>
        <fullName evidence="1">Uncharacterized protein</fullName>
    </submittedName>
</protein>
<sequence length="85" mass="9156">MLAKQAAAGFRGRCASAARVVRYDGNLLVNPHVWGQPASANPLPHLKRAGATGWFDNYVQSFEAVWAAARPRTPDQEGTVAHGQD</sequence>
<organism evidence="1 2">
    <name type="scientific">Streptomyces yunnanensis</name>
    <dbReference type="NCBI Taxonomy" id="156453"/>
    <lineage>
        <taxon>Bacteria</taxon>
        <taxon>Bacillati</taxon>
        <taxon>Actinomycetota</taxon>
        <taxon>Actinomycetes</taxon>
        <taxon>Kitasatosporales</taxon>
        <taxon>Streptomycetaceae</taxon>
        <taxon>Streptomyces</taxon>
    </lineage>
</organism>